<reference evidence="2" key="1">
    <citation type="submission" date="2022-10" db="EMBL/GenBank/DDBJ databases">
        <title>The complete genomes of actinobacterial strains from the NBC collection.</title>
        <authorList>
            <person name="Joergensen T.S."/>
            <person name="Alvarez Arevalo M."/>
            <person name="Sterndorff E.B."/>
            <person name="Faurdal D."/>
            <person name="Vuksanovic O."/>
            <person name="Mourched A.-S."/>
            <person name="Charusanti P."/>
            <person name="Shaw S."/>
            <person name="Blin K."/>
            <person name="Weber T."/>
        </authorList>
    </citation>
    <scope>NUCLEOTIDE SEQUENCE</scope>
    <source>
        <strain evidence="2">NBC_00222</strain>
    </source>
</reference>
<dbReference type="InterPro" id="IPR051397">
    <property type="entry name" value="Zn-ADH-like_protein"/>
</dbReference>
<keyword evidence="3" id="KW-1185">Reference proteome</keyword>
<evidence type="ECO:0000313" key="3">
    <source>
        <dbReference type="Proteomes" id="UP001432222"/>
    </source>
</evidence>
<dbReference type="RefSeq" id="WP_328958828.1">
    <property type="nucleotide sequence ID" value="NZ_CP108110.1"/>
</dbReference>
<dbReference type="CDD" id="cd05288">
    <property type="entry name" value="PGDH"/>
    <property type="match status" value="1"/>
</dbReference>
<dbReference type="Pfam" id="PF00107">
    <property type="entry name" value="ADH_zinc_N"/>
    <property type="match status" value="1"/>
</dbReference>
<dbReference type="Gene3D" id="3.40.50.720">
    <property type="entry name" value="NAD(P)-binding Rossmann-like Domain"/>
    <property type="match status" value="1"/>
</dbReference>
<dbReference type="InterPro" id="IPR041694">
    <property type="entry name" value="ADH_N_2"/>
</dbReference>
<accession>A0ABZ1UBN1</accession>
<proteinExistence type="predicted"/>
<dbReference type="SUPFAM" id="SSF50129">
    <property type="entry name" value="GroES-like"/>
    <property type="match status" value="1"/>
</dbReference>
<dbReference type="InterPro" id="IPR036291">
    <property type="entry name" value="NAD(P)-bd_dom_sf"/>
</dbReference>
<evidence type="ECO:0000313" key="2">
    <source>
        <dbReference type="EMBL" id="WUQ88280.1"/>
    </source>
</evidence>
<dbReference type="EMBL" id="CP108110">
    <property type="protein sequence ID" value="WUQ88280.1"/>
    <property type="molecule type" value="Genomic_DNA"/>
</dbReference>
<dbReference type="SUPFAM" id="SSF51735">
    <property type="entry name" value="NAD(P)-binding Rossmann-fold domains"/>
    <property type="match status" value="1"/>
</dbReference>
<organism evidence="2 3">
    <name type="scientific">Kitasatospora purpeofusca</name>
    <dbReference type="NCBI Taxonomy" id="67352"/>
    <lineage>
        <taxon>Bacteria</taxon>
        <taxon>Bacillati</taxon>
        <taxon>Actinomycetota</taxon>
        <taxon>Actinomycetes</taxon>
        <taxon>Kitasatosporales</taxon>
        <taxon>Streptomycetaceae</taxon>
        <taxon>Kitasatospora</taxon>
    </lineage>
</organism>
<dbReference type="Gene3D" id="3.90.180.10">
    <property type="entry name" value="Medium-chain alcohol dehydrogenases, catalytic domain"/>
    <property type="match status" value="1"/>
</dbReference>
<dbReference type="InterPro" id="IPR020843">
    <property type="entry name" value="ER"/>
</dbReference>
<sequence length="342" mass="35203">MSPLPTSTREVRLVAAPDGLPVPGDFAVFETPLAAPGPEQVLVRNRAFLVFPGLRSLIGGELPAAALPTLRPGDRIFGPALGEVLAAPAEGPLRPGDLVTHLLGWQEHTAAEAAAFTRVADGFPDPLALLSPSVAAYGALTRATGVREGDVVLVTGAAGAVGTVAGQVARLLGAARVIGTTGSAAKAKRLTEELGYDAVLLRGGRPIADQLAEAAPEGIDVLLDMVGGEQLTAAVDAARPGARFALIGALAGQLDPARRGASAPAVVDSFRLLVLDATVHGIAGQRYQDLEPEWRERLAGWLRSGELAVPRTVLTGIEQAPGALSRLIEGDLFGALIVELRD</sequence>
<dbReference type="Proteomes" id="UP001432222">
    <property type="component" value="Chromosome"/>
</dbReference>
<gene>
    <name evidence="2" type="ORF">OHA16_37990</name>
</gene>
<name>A0ABZ1UBN1_9ACTN</name>
<dbReference type="SMART" id="SM00829">
    <property type="entry name" value="PKS_ER"/>
    <property type="match status" value="1"/>
</dbReference>
<dbReference type="PANTHER" id="PTHR43677:SF3">
    <property type="entry name" value="PROSTAGLANDIN REDUCTASE 3"/>
    <property type="match status" value="1"/>
</dbReference>
<dbReference type="PANTHER" id="PTHR43677">
    <property type="entry name" value="SHORT-CHAIN DEHYDROGENASE/REDUCTASE"/>
    <property type="match status" value="1"/>
</dbReference>
<feature type="domain" description="Enoyl reductase (ER)" evidence="1">
    <location>
        <begin position="24"/>
        <end position="338"/>
    </location>
</feature>
<dbReference type="Pfam" id="PF16884">
    <property type="entry name" value="ADH_N_2"/>
    <property type="match status" value="1"/>
</dbReference>
<dbReference type="InterPro" id="IPR011032">
    <property type="entry name" value="GroES-like_sf"/>
</dbReference>
<evidence type="ECO:0000259" key="1">
    <source>
        <dbReference type="SMART" id="SM00829"/>
    </source>
</evidence>
<dbReference type="InterPro" id="IPR013149">
    <property type="entry name" value="ADH-like_C"/>
</dbReference>
<protein>
    <submittedName>
        <fullName evidence="2">NADP-dependent oxidoreductase</fullName>
    </submittedName>
</protein>